<feature type="transmembrane region" description="Helical" evidence="1">
    <location>
        <begin position="469"/>
        <end position="494"/>
    </location>
</feature>
<proteinExistence type="predicted"/>
<dbReference type="InterPro" id="IPR025509">
    <property type="entry name" value="DUF4396"/>
</dbReference>
<dbReference type="RefSeq" id="WP_072584611.1">
    <property type="nucleotide sequence ID" value="NZ_CP013243.1"/>
</dbReference>
<feature type="transmembrane region" description="Helical" evidence="1">
    <location>
        <begin position="393"/>
        <end position="415"/>
    </location>
</feature>
<accession>A0A1L3NJD2</accession>
<feature type="domain" description="DUF4396" evidence="2">
    <location>
        <begin position="466"/>
        <end position="619"/>
    </location>
</feature>
<evidence type="ECO:0000259" key="2">
    <source>
        <dbReference type="Pfam" id="PF14342"/>
    </source>
</evidence>
<dbReference type="Pfam" id="PF14342">
    <property type="entry name" value="DUF4396"/>
    <property type="match status" value="1"/>
</dbReference>
<organism evidence="3 4">
    <name type="scientific">Clostridium sporogenes</name>
    <dbReference type="NCBI Taxonomy" id="1509"/>
    <lineage>
        <taxon>Bacteria</taxon>
        <taxon>Bacillati</taxon>
        <taxon>Bacillota</taxon>
        <taxon>Clostridia</taxon>
        <taxon>Eubacteriales</taxon>
        <taxon>Clostridiaceae</taxon>
        <taxon>Clostridium</taxon>
    </lineage>
</organism>
<reference evidence="3 4" key="1">
    <citation type="submission" date="2015-11" db="EMBL/GenBank/DDBJ databases">
        <authorList>
            <person name="Hill K.K."/>
            <person name="Shirey T.B."/>
            <person name="Raphael B."/>
            <person name="Daligault H.E."/>
            <person name="Davenport K.W."/>
            <person name="Bruce D.C."/>
            <person name="Foley B.T."/>
            <person name="Johnson S.L."/>
        </authorList>
    </citation>
    <scope>NUCLEOTIDE SEQUENCE [LARGE SCALE GENOMIC DNA]</scope>
    <source>
        <strain evidence="3 4">CDC_1632</strain>
    </source>
</reference>
<name>A0A1L3NJD2_CLOSG</name>
<feature type="transmembrane region" description="Helical" evidence="1">
    <location>
        <begin position="427"/>
        <end position="449"/>
    </location>
</feature>
<keyword evidence="1" id="KW-0812">Transmembrane</keyword>
<protein>
    <recommendedName>
        <fullName evidence="2">DUF4396 domain-containing protein</fullName>
    </recommendedName>
</protein>
<keyword evidence="1" id="KW-0472">Membrane</keyword>
<feature type="transmembrane region" description="Helical" evidence="1">
    <location>
        <begin position="554"/>
        <end position="577"/>
    </location>
</feature>
<evidence type="ECO:0000313" key="3">
    <source>
        <dbReference type="EMBL" id="APH16256.1"/>
    </source>
</evidence>
<keyword evidence="1" id="KW-1133">Transmembrane helix</keyword>
<dbReference type="AlphaFoldDB" id="A0A1L3NJD2"/>
<evidence type="ECO:0000256" key="1">
    <source>
        <dbReference type="SAM" id="Phobius"/>
    </source>
</evidence>
<dbReference type="EMBL" id="CP013243">
    <property type="protein sequence ID" value="APH16256.1"/>
    <property type="molecule type" value="Genomic_DNA"/>
</dbReference>
<sequence>MKKLSTGIAVFLCAILILGQIRIVKNVIFPSEIKHENNRIHLNTGNTIRVLGKSSKEIGTKVTDILFPAFNYEGKPNGLIICKGDNWKDILALMPLVKKYNSIIIPFNEKDESSLLDYINKLEPKGIPKLNNAQVIICGDNINTLKNNLERRGIRVTNINYKDTNSLLEKVYNSVFSNSDKCYGYIVSDEDPLMTVPTATWMVQNGGVPLYLNNEKKLYSSSKKILPNISKIYVIGKKNNVDEEAIKSLKVPVQKVYGYNPENFAINFAKFYDREEGFGWHSNRSRDDSNHNFILCSKEEPLMALVGSQLALKGKVGPILWTDKNYLSPLTENYLWRMKPNYWVTPAEGPYNSSWVIGNEDILPFSIQSRVDYTQEIQPYKTMGDQAVSGLDGISIIFSLISILGAIWVSLHLYLRMKKLSILIKFMWILIVLVLGPIGIWFYVISYINSPWIKINGKIMYLRSLWKQTSVATLSGLAFGASSIIVVNYILMYIGSPLISFYARYGGYLLGNPMIIKMIISYLIAFLLDLFVFMPTILIEMKSSKYKDAVKESLLLAFISITSISLGMMLSMWWFNMSYSPSMLREDNILWFGFMFLSAFIGFLIAYIPNWILVRNGKKMGTL</sequence>
<dbReference type="STRING" id="413999.CBO1350"/>
<dbReference type="eggNOG" id="COG2132">
    <property type="taxonomic scope" value="Bacteria"/>
</dbReference>
<feature type="transmembrane region" description="Helical" evidence="1">
    <location>
        <begin position="515"/>
        <end position="534"/>
    </location>
</feature>
<feature type="transmembrane region" description="Helical" evidence="1">
    <location>
        <begin position="589"/>
        <end position="613"/>
    </location>
</feature>
<dbReference type="Proteomes" id="UP000182204">
    <property type="component" value="Chromosome"/>
</dbReference>
<gene>
    <name evidence="3" type="ORF">NPD5_678</name>
</gene>
<evidence type="ECO:0000313" key="4">
    <source>
        <dbReference type="Proteomes" id="UP000182204"/>
    </source>
</evidence>